<dbReference type="Pfam" id="PF01408">
    <property type="entry name" value="GFO_IDH_MocA"/>
    <property type="match status" value="1"/>
</dbReference>
<dbReference type="SUPFAM" id="SSF51735">
    <property type="entry name" value="NAD(P)-binding Rossmann-fold domains"/>
    <property type="match status" value="1"/>
</dbReference>
<dbReference type="EMBL" id="RXOF01000009">
    <property type="protein sequence ID" value="RTQ48615.1"/>
    <property type="molecule type" value="Genomic_DNA"/>
</dbReference>
<dbReference type="SUPFAM" id="SSF55347">
    <property type="entry name" value="Glyceraldehyde-3-phosphate dehydrogenase-like, C-terminal domain"/>
    <property type="match status" value="1"/>
</dbReference>
<evidence type="ECO:0000313" key="7">
    <source>
        <dbReference type="Proteomes" id="UP000282184"/>
    </source>
</evidence>
<name>A0A431U142_9BACT</name>
<feature type="region of interest" description="Disordered" evidence="3">
    <location>
        <begin position="459"/>
        <end position="480"/>
    </location>
</feature>
<dbReference type="Gene3D" id="3.30.360.10">
    <property type="entry name" value="Dihydrodipicolinate Reductase, domain 2"/>
    <property type="match status" value="1"/>
</dbReference>
<dbReference type="Gene3D" id="3.40.50.720">
    <property type="entry name" value="NAD(P)-binding Rossmann-like Domain"/>
    <property type="match status" value="1"/>
</dbReference>
<feature type="region of interest" description="Disordered" evidence="3">
    <location>
        <begin position="45"/>
        <end position="64"/>
    </location>
</feature>
<keyword evidence="7" id="KW-1185">Reference proteome</keyword>
<sequence>MSITNELLNTVLRHAGQEVSRKEFLSLAGRGLAVGVAAGTLAGCNSGGSGKAEASSATPTTGTPAAEVDAATTYTSPGGAQVPSSEAVSPPAKVPADVSKPIELEAWKSDVDPQSGPVPTPLPPDQRVGYALVGLGHLTLEELLPAFGECKKSKPVALVSGSPKKLKKVAAQYGIKPTSCYSYQDYDKLKDNPEVQVIYIVLPNSMHAEYVIRGARAGKHILCEKPMANSVRECELMIAACKEAKVKLMIAYRVQYEPNNRLVRDMVRDNKFGPPKYIEAQNSQSSANPDHWRHKKDLAGGGALPDIGLYCLNTSRFVLGTEPTEVFGYMHSTPGNPLFKEVEEMMSWQMRFPGGVVVNCVTHYNTHDSRFYRVNAERGWIHVDNAYAYHGQKLQTSHAEGPAKMQNQIVIPEKNQFAAEMDHFSECILESKDPHTPGEEGLQDQRIMEAIYQSAREGRPVKLPAVQGTDVFRGPEPKRA</sequence>
<dbReference type="InterPro" id="IPR008354">
    <property type="entry name" value="Glc-Fru_OxRdtase_bac"/>
</dbReference>
<dbReference type="Pfam" id="PF02894">
    <property type="entry name" value="GFO_IDH_MocA_C"/>
    <property type="match status" value="1"/>
</dbReference>
<gene>
    <name evidence="6" type="ORF">EJV47_16730</name>
</gene>
<feature type="compositionally biased region" description="Polar residues" evidence="3">
    <location>
        <begin position="73"/>
        <end position="87"/>
    </location>
</feature>
<evidence type="ECO:0000256" key="2">
    <source>
        <dbReference type="ARBA" id="ARBA00023002"/>
    </source>
</evidence>
<feature type="region of interest" description="Disordered" evidence="3">
    <location>
        <begin position="73"/>
        <end position="95"/>
    </location>
</feature>
<evidence type="ECO:0000259" key="5">
    <source>
        <dbReference type="Pfam" id="PF02894"/>
    </source>
</evidence>
<dbReference type="InterPro" id="IPR004104">
    <property type="entry name" value="Gfo/Idh/MocA-like_OxRdtase_C"/>
</dbReference>
<comment type="caution">
    <text evidence="6">The sequence shown here is derived from an EMBL/GenBank/DDBJ whole genome shotgun (WGS) entry which is preliminary data.</text>
</comment>
<evidence type="ECO:0000256" key="1">
    <source>
        <dbReference type="ARBA" id="ARBA00010928"/>
    </source>
</evidence>
<feature type="domain" description="Gfo/Idh/MocA-like oxidoreductase C-terminal" evidence="5">
    <location>
        <begin position="264"/>
        <end position="463"/>
    </location>
</feature>
<evidence type="ECO:0000259" key="4">
    <source>
        <dbReference type="Pfam" id="PF01408"/>
    </source>
</evidence>
<dbReference type="GO" id="GO:0000166">
    <property type="term" value="F:nucleotide binding"/>
    <property type="evidence" value="ECO:0007669"/>
    <property type="project" value="InterPro"/>
</dbReference>
<dbReference type="RefSeq" id="WP_126694320.1">
    <property type="nucleotide sequence ID" value="NZ_RXOF01000009.1"/>
</dbReference>
<reference evidence="6 7" key="1">
    <citation type="submission" date="2018-12" db="EMBL/GenBank/DDBJ databases">
        <title>Hymenobacter gummosus sp. nov., isolated from a spring.</title>
        <authorList>
            <person name="Nie L."/>
        </authorList>
    </citation>
    <scope>NUCLEOTIDE SEQUENCE [LARGE SCALE GENOMIC DNA]</scope>
    <source>
        <strain evidence="6 7">KCTC 52166</strain>
    </source>
</reference>
<evidence type="ECO:0000256" key="3">
    <source>
        <dbReference type="SAM" id="MobiDB-lite"/>
    </source>
</evidence>
<dbReference type="GO" id="GO:0016491">
    <property type="term" value="F:oxidoreductase activity"/>
    <property type="evidence" value="ECO:0007669"/>
    <property type="project" value="UniProtKB-KW"/>
</dbReference>
<proteinExistence type="inferred from homology"/>
<dbReference type="InterPro" id="IPR036291">
    <property type="entry name" value="NAD(P)-bd_dom_sf"/>
</dbReference>
<dbReference type="PANTHER" id="PTHR22604:SF105">
    <property type="entry name" value="TRANS-1,2-DIHYDROBENZENE-1,2-DIOL DEHYDROGENASE"/>
    <property type="match status" value="1"/>
</dbReference>
<keyword evidence="2" id="KW-0560">Oxidoreductase</keyword>
<dbReference type="PRINTS" id="PR01775">
    <property type="entry name" value="GLFROXRDTASE"/>
</dbReference>
<feature type="compositionally biased region" description="Low complexity" evidence="3">
    <location>
        <begin position="51"/>
        <end position="64"/>
    </location>
</feature>
<dbReference type="PANTHER" id="PTHR22604">
    <property type="entry name" value="OXIDOREDUCTASES"/>
    <property type="match status" value="1"/>
</dbReference>
<dbReference type="AlphaFoldDB" id="A0A431U142"/>
<dbReference type="OrthoDB" id="9795543at2"/>
<organism evidence="6 7">
    <name type="scientific">Hymenobacter gummosus</name>
    <dbReference type="NCBI Taxonomy" id="1776032"/>
    <lineage>
        <taxon>Bacteria</taxon>
        <taxon>Pseudomonadati</taxon>
        <taxon>Bacteroidota</taxon>
        <taxon>Cytophagia</taxon>
        <taxon>Cytophagales</taxon>
        <taxon>Hymenobacteraceae</taxon>
        <taxon>Hymenobacter</taxon>
    </lineage>
</organism>
<feature type="domain" description="Gfo/Idh/MocA-like oxidoreductase N-terminal" evidence="4">
    <location>
        <begin position="129"/>
        <end position="252"/>
    </location>
</feature>
<evidence type="ECO:0000313" key="6">
    <source>
        <dbReference type="EMBL" id="RTQ48615.1"/>
    </source>
</evidence>
<comment type="similarity">
    <text evidence="1">Belongs to the Gfo/Idh/MocA family.</text>
</comment>
<dbReference type="InterPro" id="IPR050984">
    <property type="entry name" value="Gfo/Idh/MocA_domain"/>
</dbReference>
<dbReference type="Proteomes" id="UP000282184">
    <property type="component" value="Unassembled WGS sequence"/>
</dbReference>
<dbReference type="InterPro" id="IPR000683">
    <property type="entry name" value="Gfo/Idh/MocA-like_OxRdtase_N"/>
</dbReference>
<accession>A0A431U142</accession>
<protein>
    <submittedName>
        <fullName evidence="6">Gfo/Idh/MocA family oxidoreductase</fullName>
    </submittedName>
</protein>